<proteinExistence type="predicted"/>
<evidence type="ECO:0000313" key="1">
    <source>
        <dbReference type="EnsemblPlants" id="AVESA.00010b.r2.6CG1147480.1.CDS"/>
    </source>
</evidence>
<dbReference type="Proteomes" id="UP001732700">
    <property type="component" value="Chromosome 6C"/>
</dbReference>
<evidence type="ECO:0000313" key="2">
    <source>
        <dbReference type="Proteomes" id="UP001732700"/>
    </source>
</evidence>
<organism evidence="1 2">
    <name type="scientific">Avena sativa</name>
    <name type="common">Oat</name>
    <dbReference type="NCBI Taxonomy" id="4498"/>
    <lineage>
        <taxon>Eukaryota</taxon>
        <taxon>Viridiplantae</taxon>
        <taxon>Streptophyta</taxon>
        <taxon>Embryophyta</taxon>
        <taxon>Tracheophyta</taxon>
        <taxon>Spermatophyta</taxon>
        <taxon>Magnoliopsida</taxon>
        <taxon>Liliopsida</taxon>
        <taxon>Poales</taxon>
        <taxon>Poaceae</taxon>
        <taxon>BOP clade</taxon>
        <taxon>Pooideae</taxon>
        <taxon>Poodae</taxon>
        <taxon>Poeae</taxon>
        <taxon>Poeae Chloroplast Group 1 (Aveneae type)</taxon>
        <taxon>Aveninae</taxon>
        <taxon>Avena</taxon>
    </lineage>
</organism>
<sequence>MFLLLLLMPLSATATPQFCGNDIASSTYQSNLAIIAGTLPTNASSSPQLFATATAGEAPDVVHALALCRGDINATTCRDCVVASFQTCPPTDQDSAIYYEDCLLGYSSHDLLNPPNITENGSLWLSWKENTGGDAGVVTEAVRQLLAGTAHDASASERRFATAVMVLMDSISAATRRLYSLAQCTPDLSAGDCLACLQRLIAMVNSTTPARKGARILVLRCNIRFEAFRFYDGQPMRHISPSSSVAPDPTGNRKNGLQTWLIIAVSVAAPVAVAFCIIVYCSWFRSCIKGTVVRLLAKPTHTLQGRDALVSEMEAEFPEFLVFNFHQILEATCNFSQEKMLGEGGFGPVYKGYIPGRMDIAVKRLASHSGQGFLEFKNEVHLIAKLQHKNLIRLLGCCSEGEEKILVYEYMPNKSLDFFIFDENTKASMDWNVL</sequence>
<dbReference type="EnsemblPlants" id="AVESA.00010b.r2.6CG1147480.1">
    <property type="protein sequence ID" value="AVESA.00010b.r2.6CG1147480.1.CDS"/>
    <property type="gene ID" value="AVESA.00010b.r2.6CG1147480"/>
</dbReference>
<accession>A0ACD5ZE26</accession>
<keyword evidence="2" id="KW-1185">Reference proteome</keyword>
<reference evidence="1" key="1">
    <citation type="submission" date="2021-05" db="EMBL/GenBank/DDBJ databases">
        <authorList>
            <person name="Scholz U."/>
            <person name="Mascher M."/>
            <person name="Fiebig A."/>
        </authorList>
    </citation>
    <scope>NUCLEOTIDE SEQUENCE [LARGE SCALE GENOMIC DNA]</scope>
</reference>
<reference evidence="1" key="2">
    <citation type="submission" date="2025-09" db="UniProtKB">
        <authorList>
            <consortium name="EnsemblPlants"/>
        </authorList>
    </citation>
    <scope>IDENTIFICATION</scope>
</reference>
<protein>
    <submittedName>
        <fullName evidence="1">Uncharacterized protein</fullName>
    </submittedName>
</protein>
<name>A0ACD5ZE26_AVESA</name>